<dbReference type="HOGENOM" id="CLU_000445_92_10_7"/>
<keyword evidence="4" id="KW-0175">Coiled coil</keyword>
<dbReference type="Gene3D" id="3.40.50.2300">
    <property type="match status" value="1"/>
</dbReference>
<dbReference type="InterPro" id="IPR003661">
    <property type="entry name" value="HisK_dim/P_dom"/>
</dbReference>
<dbReference type="Gene3D" id="1.10.287.130">
    <property type="match status" value="1"/>
</dbReference>
<accession>D6Z1L0</accession>
<evidence type="ECO:0000256" key="5">
    <source>
        <dbReference type="SAM" id="MobiDB-lite"/>
    </source>
</evidence>
<evidence type="ECO:0000259" key="6">
    <source>
        <dbReference type="PROSITE" id="PS50110"/>
    </source>
</evidence>
<dbReference type="SUPFAM" id="SSF47384">
    <property type="entry name" value="Homodimeric domain of signal transducing histidine kinase"/>
    <property type="match status" value="1"/>
</dbReference>
<dbReference type="SUPFAM" id="SSF52172">
    <property type="entry name" value="CheY-like"/>
    <property type="match status" value="1"/>
</dbReference>
<gene>
    <name evidence="8" type="ordered locus">DaAHT2_0731</name>
</gene>
<dbReference type="PROSITE" id="PS51832">
    <property type="entry name" value="HD_GYP"/>
    <property type="match status" value="1"/>
</dbReference>
<dbReference type="Pfam" id="PF13487">
    <property type="entry name" value="HD_5"/>
    <property type="match status" value="1"/>
</dbReference>
<reference evidence="9" key="1">
    <citation type="submission" date="2010-02" db="EMBL/GenBank/DDBJ databases">
        <title>Complete sequence of Desulfurivibrio alkaliphilus AHT2.</title>
        <authorList>
            <consortium name="US DOE Joint Genome Institute"/>
            <person name="Pitluck S."/>
            <person name="Chertkov O."/>
            <person name="Detter J.C."/>
            <person name="Han C."/>
            <person name="Tapia R."/>
            <person name="Larimer F."/>
            <person name="Land M."/>
            <person name="Hauser L."/>
            <person name="Kyrpides N."/>
            <person name="Mikhailova N."/>
            <person name="Sorokin D.Y."/>
            <person name="Muyzer G."/>
            <person name="Woyke T."/>
        </authorList>
    </citation>
    <scope>NUCLEOTIDE SEQUENCE [LARGE SCALE GENOMIC DNA]</scope>
    <source>
        <strain evidence="9">DSM 19089 / UNIQEM U267 / AHT2</strain>
    </source>
</reference>
<keyword evidence="8" id="KW-0378">Hydrolase</keyword>
<dbReference type="InterPro" id="IPR052020">
    <property type="entry name" value="Cyclic_di-GMP/3'3'-cGAMP_PDE"/>
</dbReference>
<dbReference type="PANTHER" id="PTHR45228">
    <property type="entry name" value="CYCLIC DI-GMP PHOSPHODIESTERASE TM_0186-RELATED"/>
    <property type="match status" value="1"/>
</dbReference>
<dbReference type="CDD" id="cd00082">
    <property type="entry name" value="HisKA"/>
    <property type="match status" value="1"/>
</dbReference>
<evidence type="ECO:0000256" key="2">
    <source>
        <dbReference type="ARBA" id="ARBA00012438"/>
    </source>
</evidence>
<dbReference type="eggNOG" id="COG3437">
    <property type="taxonomic scope" value="Bacteria"/>
</dbReference>
<dbReference type="EC" id="2.7.13.3" evidence="2"/>
<feature type="region of interest" description="Disordered" evidence="5">
    <location>
        <begin position="135"/>
        <end position="154"/>
    </location>
</feature>
<evidence type="ECO:0000256" key="1">
    <source>
        <dbReference type="ARBA" id="ARBA00000085"/>
    </source>
</evidence>
<dbReference type="InterPro" id="IPR003607">
    <property type="entry name" value="HD/PDEase_dom"/>
</dbReference>
<name>D6Z1L0_DESAT</name>
<organism evidence="8 9">
    <name type="scientific">Desulfurivibrio alkaliphilus (strain DSM 19089 / UNIQEM U267 / AHT2)</name>
    <dbReference type="NCBI Taxonomy" id="589865"/>
    <lineage>
        <taxon>Bacteria</taxon>
        <taxon>Pseudomonadati</taxon>
        <taxon>Thermodesulfobacteriota</taxon>
        <taxon>Desulfobulbia</taxon>
        <taxon>Desulfobulbales</taxon>
        <taxon>Desulfobulbaceae</taxon>
        <taxon>Desulfurivibrio</taxon>
    </lineage>
</organism>
<dbReference type="Pfam" id="PF00072">
    <property type="entry name" value="Response_reg"/>
    <property type="match status" value="1"/>
</dbReference>
<protein>
    <recommendedName>
        <fullName evidence="2">histidine kinase</fullName>
        <ecNumber evidence="2">2.7.13.3</ecNumber>
    </recommendedName>
</protein>
<dbReference type="InterPro" id="IPR037522">
    <property type="entry name" value="HD_GYP_dom"/>
</dbReference>
<feature type="modified residue" description="4-aspartylphosphate" evidence="3">
    <location>
        <position position="219"/>
    </location>
</feature>
<dbReference type="GO" id="GO:0016787">
    <property type="term" value="F:hydrolase activity"/>
    <property type="evidence" value="ECO:0007669"/>
    <property type="project" value="UniProtKB-KW"/>
</dbReference>
<evidence type="ECO:0000256" key="3">
    <source>
        <dbReference type="PROSITE-ProRule" id="PRU00169"/>
    </source>
</evidence>
<dbReference type="InterPro" id="IPR011006">
    <property type="entry name" value="CheY-like_superfamily"/>
</dbReference>
<dbReference type="OrthoDB" id="9764337at2"/>
<dbReference type="PROSITE" id="PS50110">
    <property type="entry name" value="RESPONSE_REGULATORY"/>
    <property type="match status" value="1"/>
</dbReference>
<dbReference type="KEGG" id="dak:DaAHT2_0731"/>
<dbReference type="SMART" id="SM00471">
    <property type="entry name" value="HDc"/>
    <property type="match status" value="1"/>
</dbReference>
<keyword evidence="3" id="KW-0597">Phosphoprotein</keyword>
<evidence type="ECO:0000313" key="9">
    <source>
        <dbReference type="Proteomes" id="UP000001508"/>
    </source>
</evidence>
<feature type="coiled-coil region" evidence="4">
    <location>
        <begin position="299"/>
        <end position="326"/>
    </location>
</feature>
<sequence>MNPRVPEHKWNLLDLAVKLLDQSENMVTGCGGLEQESKEDLAKINRASKEIMDLIKSLSALQAGAGFDVATARHDLRNPLNNILGYTEMLLEDHEENPEVPDFTGQLQEFYVLSRLVLQEVNKLQQLPLTGYRQGVTPGKPAAAPTPKTPPGRTEAKALQAIDDRGEKPLILVVDDITANREVLSRRLRRLGYLVMEAENGRQALAMLETGAFDLVLLDILMPELDGYEVLRRIKANELIRHVPVLMISAVGDINSVVRCLEAGADDYLAKPFNSVLLRARVNASLVKKRLYDQELHYKQEIEQHNQLLEQRVRQQVQEISRAQLAAIFSLSKLAESRDPETGEHLERFREYSRVLARHLQTMPRFCKLIDESFIDNLYAACPLHDIGKVGIPDAILLKPGRLTAEEFAIMQEHATIGAETLLAVDRQYPGSDLIRFGIEIAEGHHERWDGSGYPRGLAGEEIPLVARIVSLADVYDALRSRRVYKEGMDHATARKIIVESAGSHFDPVIVEAFLACEDDFQKIWRRIGE</sequence>
<dbReference type="Proteomes" id="UP000001508">
    <property type="component" value="Chromosome"/>
</dbReference>
<feature type="domain" description="HD-GYP" evidence="7">
    <location>
        <begin position="320"/>
        <end position="530"/>
    </location>
</feature>
<proteinExistence type="predicted"/>
<dbReference type="InterPro" id="IPR001789">
    <property type="entry name" value="Sig_transdc_resp-reg_receiver"/>
</dbReference>
<dbReference type="CDD" id="cd00077">
    <property type="entry name" value="HDc"/>
    <property type="match status" value="1"/>
</dbReference>
<dbReference type="STRING" id="589865.DaAHT2_0731"/>
<keyword evidence="9" id="KW-1185">Reference proteome</keyword>
<dbReference type="SMART" id="SM00448">
    <property type="entry name" value="REC"/>
    <property type="match status" value="1"/>
</dbReference>
<evidence type="ECO:0000259" key="7">
    <source>
        <dbReference type="PROSITE" id="PS51832"/>
    </source>
</evidence>
<dbReference type="RefSeq" id="WP_013162965.1">
    <property type="nucleotide sequence ID" value="NC_014216.1"/>
</dbReference>
<dbReference type="Gene3D" id="1.10.3210.10">
    <property type="entry name" value="Hypothetical protein af1432"/>
    <property type="match status" value="1"/>
</dbReference>
<evidence type="ECO:0000313" key="8">
    <source>
        <dbReference type="EMBL" id="ADH85435.1"/>
    </source>
</evidence>
<dbReference type="Pfam" id="PF00512">
    <property type="entry name" value="HisKA"/>
    <property type="match status" value="1"/>
</dbReference>
<dbReference type="InterPro" id="IPR036097">
    <property type="entry name" value="HisK_dim/P_sf"/>
</dbReference>
<dbReference type="GO" id="GO:0000155">
    <property type="term" value="F:phosphorelay sensor kinase activity"/>
    <property type="evidence" value="ECO:0007669"/>
    <property type="project" value="InterPro"/>
</dbReference>
<comment type="catalytic activity">
    <reaction evidence="1">
        <text>ATP + protein L-histidine = ADP + protein N-phospho-L-histidine.</text>
        <dbReference type="EC" id="2.7.13.3"/>
    </reaction>
</comment>
<evidence type="ECO:0000256" key="4">
    <source>
        <dbReference type="SAM" id="Coils"/>
    </source>
</evidence>
<dbReference type="AlphaFoldDB" id="D6Z1L0"/>
<dbReference type="EMBL" id="CP001940">
    <property type="protein sequence ID" value="ADH85435.1"/>
    <property type="molecule type" value="Genomic_DNA"/>
</dbReference>
<dbReference type="InParanoid" id="D6Z1L0"/>
<dbReference type="SUPFAM" id="SSF109604">
    <property type="entry name" value="HD-domain/PDEase-like"/>
    <property type="match status" value="1"/>
</dbReference>
<feature type="domain" description="Response regulatory" evidence="6">
    <location>
        <begin position="170"/>
        <end position="286"/>
    </location>
</feature>
<feature type="compositionally biased region" description="Low complexity" evidence="5">
    <location>
        <begin position="137"/>
        <end position="146"/>
    </location>
</feature>